<evidence type="ECO:0000313" key="2">
    <source>
        <dbReference type="Proteomes" id="UP000037392"/>
    </source>
</evidence>
<dbReference type="RefSeq" id="WP_007860541.1">
    <property type="nucleotide sequence ID" value="NZ_KQ235877.1"/>
</dbReference>
<dbReference type="AlphaFoldDB" id="A0A0J9C4N5"/>
<protein>
    <recommendedName>
        <fullName evidence="3">C_GCAxxG_C_C family protein</fullName>
    </recommendedName>
</protein>
<dbReference type="OrthoDB" id="9791535at2"/>
<dbReference type="EMBL" id="ADLK01000019">
    <property type="protein sequence ID" value="KMW20112.1"/>
    <property type="molecule type" value="Genomic_DNA"/>
</dbReference>
<dbReference type="Proteomes" id="UP000037392">
    <property type="component" value="Unassembled WGS sequence"/>
</dbReference>
<sequence>MSKEKTEIDKAKQANAFHDRGFNCAQSVACVFADKTDLDEKTLFRVTEGLGLGMGCMDGTCGAISAAAVLAGLKCSTGHTDGPDSKAISYEAAASCIRAFKEKNGSLVCRELRGEDTGTPLRSCPGCIEDGVRIIQEHLFKED</sequence>
<reference evidence="1 2" key="1">
    <citation type="submission" date="2011-04" db="EMBL/GenBank/DDBJ databases">
        <title>The Genome Sequence of Clostridium citroniae WAL-19142.</title>
        <authorList>
            <consortium name="The Broad Institute Genome Sequencing Platform"/>
            <person name="Earl A."/>
            <person name="Ward D."/>
            <person name="Feldgarden M."/>
            <person name="Gevers D."/>
            <person name="Warren Y.A."/>
            <person name="Tyrrell K.L."/>
            <person name="Citron D.M."/>
            <person name="Goldstein E.J."/>
            <person name="Daigneault M."/>
            <person name="Allen-Vercoe E."/>
            <person name="Young S.K."/>
            <person name="Zeng Q."/>
            <person name="Gargeya S."/>
            <person name="Fitzgerald M."/>
            <person name="Haas B."/>
            <person name="Abouelleil A."/>
            <person name="Alvarado L."/>
            <person name="Arachchi H.M."/>
            <person name="Berlin A."/>
            <person name="Brown A."/>
            <person name="Chapman S.B."/>
            <person name="Chen Z."/>
            <person name="Dunbar C."/>
            <person name="Freedman E."/>
            <person name="Gearin G."/>
            <person name="Gellesch M."/>
            <person name="Goldberg J."/>
            <person name="Griggs A."/>
            <person name="Gujja S."/>
            <person name="Heilman E.R."/>
            <person name="Heiman D."/>
            <person name="Howarth C."/>
            <person name="Larson L."/>
            <person name="Lui A."/>
            <person name="MacDonald P.J."/>
            <person name="Mehta T."/>
            <person name="Montmayeur A."/>
            <person name="Murphy C."/>
            <person name="Neiman D."/>
            <person name="Pearson M."/>
            <person name="Priest M."/>
            <person name="Roberts A."/>
            <person name="Saif S."/>
            <person name="Shea T."/>
            <person name="Shenoy N."/>
            <person name="Sisk P."/>
            <person name="Stolte C."/>
            <person name="Sykes S."/>
            <person name="White J."/>
            <person name="Yandava C."/>
            <person name="Wortman J."/>
            <person name="Nusbaum C."/>
            <person name="Birren B."/>
        </authorList>
    </citation>
    <scope>NUCLEOTIDE SEQUENCE [LARGE SCALE GENOMIC DNA]</scope>
    <source>
        <strain evidence="1 2">WAL-19142</strain>
    </source>
</reference>
<dbReference type="GeneID" id="93161933"/>
<dbReference type="InterPro" id="IPR010181">
    <property type="entry name" value="CGCAxxGCC_motif"/>
</dbReference>
<accession>A0A0J9C4N5</accession>
<comment type="caution">
    <text evidence="1">The sequence shown here is derived from an EMBL/GenBank/DDBJ whole genome shotgun (WGS) entry which is preliminary data.</text>
</comment>
<proteinExistence type="predicted"/>
<dbReference type="PATRIC" id="fig|742734.4.peg.2283"/>
<dbReference type="Pfam" id="PF09719">
    <property type="entry name" value="C_GCAxxG_C_C"/>
    <property type="match status" value="1"/>
</dbReference>
<evidence type="ECO:0008006" key="3">
    <source>
        <dbReference type="Google" id="ProtNLM"/>
    </source>
</evidence>
<evidence type="ECO:0000313" key="1">
    <source>
        <dbReference type="EMBL" id="KMW20112.1"/>
    </source>
</evidence>
<gene>
    <name evidence="1" type="ORF">HMPREF9470_02127</name>
</gene>
<name>A0A0J9C4N5_9FIRM</name>
<organism evidence="1 2">
    <name type="scientific">[Clostridium] citroniae WAL-19142</name>
    <dbReference type="NCBI Taxonomy" id="742734"/>
    <lineage>
        <taxon>Bacteria</taxon>
        <taxon>Bacillati</taxon>
        <taxon>Bacillota</taxon>
        <taxon>Clostridia</taxon>
        <taxon>Lachnospirales</taxon>
        <taxon>Lachnospiraceae</taxon>
        <taxon>Enterocloster</taxon>
    </lineage>
</organism>